<keyword evidence="4" id="KW-1185">Reference proteome</keyword>
<dbReference type="RefSeq" id="WP_353931975.1">
    <property type="nucleotide sequence ID" value="NZ_CP150886.1"/>
</dbReference>
<protein>
    <submittedName>
        <fullName evidence="3">Diguanylate cyclase</fullName>
        <ecNumber evidence="3">2.7.7.65</ecNumber>
    </submittedName>
</protein>
<dbReference type="Gene3D" id="3.30.450.40">
    <property type="match status" value="1"/>
</dbReference>
<dbReference type="InterPro" id="IPR052155">
    <property type="entry name" value="Biofilm_reg_signaling"/>
</dbReference>
<reference evidence="3 4" key="1">
    <citation type="submission" date="2024-04" db="EMBL/GenBank/DDBJ databases">
        <title>Okeanomitos corallinicola gen. &amp; sp. nov. (Nostocales, Cyanobacteria), a new toxic marine heterocyst-forming cyanobacterium from a coral reef.</title>
        <authorList>
            <person name="Li H."/>
            <person name="Li R."/>
            <person name="Kang J."/>
            <person name="Hii K.S."/>
            <person name="Mohamed H.F."/>
            <person name="Xu X."/>
            <person name="Luo Z."/>
        </authorList>
    </citation>
    <scope>NUCLEOTIDE SEQUENCE [LARGE SCALE GENOMIC DNA]</scope>
    <source>
        <strain evidence="3 4">TIOX110</strain>
    </source>
</reference>
<name>A0ABZ2UUJ5_9CYAN</name>
<dbReference type="SMART" id="SM00065">
    <property type="entry name" value="GAF"/>
    <property type="match status" value="1"/>
</dbReference>
<dbReference type="InterPro" id="IPR043128">
    <property type="entry name" value="Rev_trsase/Diguanyl_cyclase"/>
</dbReference>
<keyword evidence="3" id="KW-0548">Nucleotidyltransferase</keyword>
<keyword evidence="1" id="KW-0175">Coiled coil</keyword>
<dbReference type="Proteomes" id="UP001483337">
    <property type="component" value="Chromosome"/>
</dbReference>
<dbReference type="Pfam" id="PF00990">
    <property type="entry name" value="GGDEF"/>
    <property type="match status" value="1"/>
</dbReference>
<feature type="domain" description="GGDEF" evidence="2">
    <location>
        <begin position="233"/>
        <end position="354"/>
    </location>
</feature>
<feature type="coiled-coil region" evidence="1">
    <location>
        <begin position="164"/>
        <end position="198"/>
    </location>
</feature>
<dbReference type="PANTHER" id="PTHR44757:SF2">
    <property type="entry name" value="BIOFILM ARCHITECTURE MAINTENANCE PROTEIN MBAA"/>
    <property type="match status" value="1"/>
</dbReference>
<dbReference type="InterPro" id="IPR029016">
    <property type="entry name" value="GAF-like_dom_sf"/>
</dbReference>
<dbReference type="Pfam" id="PF13185">
    <property type="entry name" value="GAF_2"/>
    <property type="match status" value="1"/>
</dbReference>
<dbReference type="NCBIfam" id="TIGR00254">
    <property type="entry name" value="GGDEF"/>
    <property type="match status" value="1"/>
</dbReference>
<organism evidence="3 4">
    <name type="scientific">Okeanomitos corallinicola TIOX110</name>
    <dbReference type="NCBI Taxonomy" id="3133117"/>
    <lineage>
        <taxon>Bacteria</taxon>
        <taxon>Bacillati</taxon>
        <taxon>Cyanobacteriota</taxon>
        <taxon>Cyanophyceae</taxon>
        <taxon>Nostocales</taxon>
        <taxon>Aphanizomenonaceae</taxon>
        <taxon>Okeanomitos</taxon>
    </lineage>
</organism>
<dbReference type="GO" id="GO:0052621">
    <property type="term" value="F:diguanylate cyclase activity"/>
    <property type="evidence" value="ECO:0007669"/>
    <property type="project" value="UniProtKB-EC"/>
</dbReference>
<dbReference type="SUPFAM" id="SSF55781">
    <property type="entry name" value="GAF domain-like"/>
    <property type="match status" value="1"/>
</dbReference>
<keyword evidence="3" id="KW-0808">Transferase</keyword>
<dbReference type="EMBL" id="CP150886">
    <property type="protein sequence ID" value="WZB89072.1"/>
    <property type="molecule type" value="Genomic_DNA"/>
</dbReference>
<dbReference type="Gene3D" id="3.30.70.270">
    <property type="match status" value="1"/>
</dbReference>
<evidence type="ECO:0000256" key="1">
    <source>
        <dbReference type="SAM" id="Coils"/>
    </source>
</evidence>
<dbReference type="EC" id="2.7.7.65" evidence="3"/>
<dbReference type="CDD" id="cd01949">
    <property type="entry name" value="GGDEF"/>
    <property type="match status" value="1"/>
</dbReference>
<dbReference type="InterPro" id="IPR029787">
    <property type="entry name" value="Nucleotide_cyclase"/>
</dbReference>
<accession>A0ABZ2UUJ5</accession>
<gene>
    <name evidence="3" type="ORF">WJM97_05180</name>
</gene>
<dbReference type="SMART" id="SM00267">
    <property type="entry name" value="GGDEF"/>
    <property type="match status" value="1"/>
</dbReference>
<dbReference type="InterPro" id="IPR000160">
    <property type="entry name" value="GGDEF_dom"/>
</dbReference>
<evidence type="ECO:0000259" key="2">
    <source>
        <dbReference type="PROSITE" id="PS50887"/>
    </source>
</evidence>
<dbReference type="PANTHER" id="PTHR44757">
    <property type="entry name" value="DIGUANYLATE CYCLASE DGCP"/>
    <property type="match status" value="1"/>
</dbReference>
<dbReference type="InterPro" id="IPR003018">
    <property type="entry name" value="GAF"/>
</dbReference>
<proteinExistence type="predicted"/>
<dbReference type="SUPFAM" id="SSF55073">
    <property type="entry name" value="Nucleotide cyclase"/>
    <property type="match status" value="1"/>
</dbReference>
<evidence type="ECO:0000313" key="4">
    <source>
        <dbReference type="Proteomes" id="UP001483337"/>
    </source>
</evidence>
<dbReference type="PROSITE" id="PS50887">
    <property type="entry name" value="GGDEF"/>
    <property type="match status" value="1"/>
</dbReference>
<sequence>MVTTEYYLRSIERLLIVSQNLCLAHSLEEITKIVLLAVRELTHSDGATFAILDNGFSYYVDENAITPVLKGQRFPVNLDISGWVMMNRKTRIIENILNEQQVYIHVYKHNFIESMTVVPICSEKPVGAIGAYWSNHHQGTTEELEILELLAKSTAVAVENLQVYSQLKRELSDHTIALEKANTLLQKEIQKSKAMEAEVRRLSLTDELTGLNNRRGFFLLAEQQLRLSKRSKIHTGVMFFELHRLADIKEQFGIGLAEDAVIELSRLLKRSFRNSDTLGRISEDEFVVLIQGYSLTVDVIEERVKTNVSEFNQAHHLPFSLIVNIGVKDYNYSSTISLENMITLAHANVYERQD</sequence>
<evidence type="ECO:0000313" key="3">
    <source>
        <dbReference type="EMBL" id="WZB89072.1"/>
    </source>
</evidence>